<dbReference type="EMBL" id="JBHTRV010000009">
    <property type="protein sequence ID" value="MFE5980980.1"/>
    <property type="molecule type" value="Genomic_DNA"/>
</dbReference>
<dbReference type="Proteomes" id="UP001600424">
    <property type="component" value="Unassembled WGS sequence"/>
</dbReference>
<comment type="caution">
    <text evidence="2">The sequence shown here is derived from an EMBL/GenBank/DDBJ whole genome shotgun (WGS) entry which is preliminary data.</text>
</comment>
<dbReference type="NCBIfam" id="NF038070">
    <property type="entry name" value="LmbU_fam_TF"/>
    <property type="match status" value="1"/>
</dbReference>
<keyword evidence="3" id="KW-1185">Reference proteome</keyword>
<sequence>METSASTTALRAAPRPSAGAAALTRRTGLSLPMDFPLAEWKRLGKHLYLIADSSSWWLGDWLIFGQDAYPGRYRQAMEETRLDYKTLRNYAWIARRFPTTERHPKVSFQHHAEVASLEPAKRAMWLERAAQEGWSRNALRQHLRQTALAGPAGVADERTGRQVQLQVRTTAERESRWADAAERDGRDLTEWIIVSLDRAATLEGAATSGRAGAPMDAPRGVHGDPGAHPRRHLTRG</sequence>
<evidence type="ECO:0000256" key="1">
    <source>
        <dbReference type="SAM" id="MobiDB-lite"/>
    </source>
</evidence>
<dbReference type="RefSeq" id="WP_386249803.1">
    <property type="nucleotide sequence ID" value="NZ_JBHTRV010000009.1"/>
</dbReference>
<feature type="compositionally biased region" description="Low complexity" evidence="1">
    <location>
        <begin position="9"/>
        <end position="21"/>
    </location>
</feature>
<feature type="region of interest" description="Disordered" evidence="1">
    <location>
        <begin position="206"/>
        <end position="236"/>
    </location>
</feature>
<evidence type="ECO:0000313" key="2">
    <source>
        <dbReference type="EMBL" id="MFE5980980.1"/>
    </source>
</evidence>
<organism evidence="2 3">
    <name type="scientific">Streptomyces wedmorensis</name>
    <dbReference type="NCBI Taxonomy" id="43759"/>
    <lineage>
        <taxon>Bacteria</taxon>
        <taxon>Bacillati</taxon>
        <taxon>Actinomycetota</taxon>
        <taxon>Actinomycetes</taxon>
        <taxon>Kitasatosporales</taxon>
        <taxon>Streptomycetaceae</taxon>
        <taxon>Streptomyces</taxon>
    </lineage>
</organism>
<accession>A0ABW6IVX7</accession>
<dbReference type="InterPro" id="IPR049735">
    <property type="entry name" value="NovE/LmbU-like"/>
</dbReference>
<evidence type="ECO:0000313" key="3">
    <source>
        <dbReference type="Proteomes" id="UP001600424"/>
    </source>
</evidence>
<feature type="region of interest" description="Disordered" evidence="1">
    <location>
        <begin position="1"/>
        <end position="21"/>
    </location>
</feature>
<gene>
    <name evidence="2" type="ORF">ACFQ63_14860</name>
</gene>
<proteinExistence type="predicted"/>
<reference evidence="2 3" key="1">
    <citation type="submission" date="2024-09" db="EMBL/GenBank/DDBJ databases">
        <title>The Natural Products Discovery Center: Release of the First 8490 Sequenced Strains for Exploring Actinobacteria Biosynthetic Diversity.</title>
        <authorList>
            <person name="Kalkreuter E."/>
            <person name="Kautsar S.A."/>
            <person name="Yang D."/>
            <person name="Bader C.D."/>
            <person name="Teijaro C.N."/>
            <person name="Fluegel L."/>
            <person name="Davis C.M."/>
            <person name="Simpson J.R."/>
            <person name="Lauterbach L."/>
            <person name="Steele A.D."/>
            <person name="Gui C."/>
            <person name="Meng S."/>
            <person name="Li G."/>
            <person name="Viehrig K."/>
            <person name="Ye F."/>
            <person name="Su P."/>
            <person name="Kiefer A.F."/>
            <person name="Nichols A."/>
            <person name="Cepeda A.J."/>
            <person name="Yan W."/>
            <person name="Fan B."/>
            <person name="Jiang Y."/>
            <person name="Adhikari A."/>
            <person name="Zheng C.-J."/>
            <person name="Schuster L."/>
            <person name="Cowan T.M."/>
            <person name="Smanski M.J."/>
            <person name="Chevrette M.G."/>
            <person name="De Carvalho L.P.S."/>
            <person name="Shen B."/>
        </authorList>
    </citation>
    <scope>NUCLEOTIDE SEQUENCE [LARGE SCALE GENOMIC DNA]</scope>
    <source>
        <strain evidence="2 3">NPDC056472</strain>
    </source>
</reference>
<protein>
    <submittedName>
        <fullName evidence="2">LmbU family transcriptional regulator</fullName>
    </submittedName>
</protein>
<name>A0ABW6IVX7_STRWE</name>